<dbReference type="AlphaFoldDB" id="A0A401NX59"/>
<dbReference type="GO" id="GO:0000922">
    <property type="term" value="C:spindle pole"/>
    <property type="evidence" value="ECO:0007669"/>
    <property type="project" value="TreeGrafter"/>
</dbReference>
<dbReference type="OMA" id="KMDANAR"/>
<dbReference type="PANTHER" id="PTHR46657:SF1">
    <property type="entry name" value="CENTROSOMAL PROTEIN OF 128 KDA"/>
    <property type="match status" value="1"/>
</dbReference>
<dbReference type="PANTHER" id="PTHR46657">
    <property type="entry name" value="CENTROSOMAL PROTEIN OF 128 KDA"/>
    <property type="match status" value="1"/>
</dbReference>
<evidence type="ECO:0000313" key="2">
    <source>
        <dbReference type="EMBL" id="GCB65456.1"/>
    </source>
</evidence>
<name>A0A401NX59_SCYTO</name>
<dbReference type="InterPro" id="IPR026652">
    <property type="entry name" value="CEP128"/>
</dbReference>
<feature type="region of interest" description="Disordered" evidence="1">
    <location>
        <begin position="138"/>
        <end position="214"/>
    </location>
</feature>
<dbReference type="EMBL" id="BFAA01002847">
    <property type="protein sequence ID" value="GCB65456.1"/>
    <property type="molecule type" value="Genomic_DNA"/>
</dbReference>
<comment type="caution">
    <text evidence="2">The sequence shown here is derived from an EMBL/GenBank/DDBJ whole genome shotgun (WGS) entry which is preliminary data.</text>
</comment>
<sequence>MEDTLEDRILNNATKEYPDACDVSYNQVVCLWLLKLAFEERPLLQDLLQKMCRKDEEMRALQVRYDDRIADLESSTRMALDHLESVPERLSILDGIRDLEDSQHHREMIEERYSKYKEIVSSLQQQLRDSTKRIQEYRAEDSDTSLPNERLDGLPVTLRDQNGSPSSCFTTDTGSPDGTGRHRKLPSGKGDASRGRELSRAANGRRSPAEKDKY</sequence>
<keyword evidence="3" id="KW-1185">Reference proteome</keyword>
<feature type="compositionally biased region" description="Polar residues" evidence="1">
    <location>
        <begin position="159"/>
        <end position="176"/>
    </location>
</feature>
<evidence type="ECO:0000256" key="1">
    <source>
        <dbReference type="SAM" id="MobiDB-lite"/>
    </source>
</evidence>
<protein>
    <submittedName>
        <fullName evidence="2">Uncharacterized protein</fullName>
    </submittedName>
</protein>
<dbReference type="GO" id="GO:0005814">
    <property type="term" value="C:centriole"/>
    <property type="evidence" value="ECO:0007669"/>
    <property type="project" value="TreeGrafter"/>
</dbReference>
<reference evidence="2 3" key="1">
    <citation type="journal article" date="2018" name="Nat. Ecol. Evol.">
        <title>Shark genomes provide insights into elasmobranch evolution and the origin of vertebrates.</title>
        <authorList>
            <person name="Hara Y"/>
            <person name="Yamaguchi K"/>
            <person name="Onimaru K"/>
            <person name="Kadota M"/>
            <person name="Koyanagi M"/>
            <person name="Keeley SD"/>
            <person name="Tatsumi K"/>
            <person name="Tanaka K"/>
            <person name="Motone F"/>
            <person name="Kageyama Y"/>
            <person name="Nozu R"/>
            <person name="Adachi N"/>
            <person name="Nishimura O"/>
            <person name="Nakagawa R"/>
            <person name="Tanegashima C"/>
            <person name="Kiyatake I"/>
            <person name="Matsumoto R"/>
            <person name="Murakumo K"/>
            <person name="Nishida K"/>
            <person name="Terakita A"/>
            <person name="Kuratani S"/>
            <person name="Sato K"/>
            <person name="Hyodo S Kuraku.S."/>
        </authorList>
    </citation>
    <scope>NUCLEOTIDE SEQUENCE [LARGE SCALE GENOMIC DNA]</scope>
</reference>
<dbReference type="STRING" id="75743.A0A401NX59"/>
<accession>A0A401NX59</accession>
<organism evidence="2 3">
    <name type="scientific">Scyliorhinus torazame</name>
    <name type="common">Cloudy catshark</name>
    <name type="synonym">Catulus torazame</name>
    <dbReference type="NCBI Taxonomy" id="75743"/>
    <lineage>
        <taxon>Eukaryota</taxon>
        <taxon>Metazoa</taxon>
        <taxon>Chordata</taxon>
        <taxon>Craniata</taxon>
        <taxon>Vertebrata</taxon>
        <taxon>Chondrichthyes</taxon>
        <taxon>Elasmobranchii</taxon>
        <taxon>Galeomorphii</taxon>
        <taxon>Galeoidea</taxon>
        <taxon>Carcharhiniformes</taxon>
        <taxon>Scyliorhinidae</taxon>
        <taxon>Scyliorhinus</taxon>
    </lineage>
</organism>
<dbReference type="OrthoDB" id="10046318at2759"/>
<dbReference type="Proteomes" id="UP000288216">
    <property type="component" value="Unassembled WGS sequence"/>
</dbReference>
<evidence type="ECO:0000313" key="3">
    <source>
        <dbReference type="Proteomes" id="UP000288216"/>
    </source>
</evidence>
<proteinExistence type="predicted"/>
<gene>
    <name evidence="2" type="ORF">scyTo_0007719</name>
</gene>